<sequence length="174" mass="20351">MVSRVMISSDLHLGHRNVTKWRSQFSSVEEHDEYIIDRHIKTLGKRDIWVCLGDVCFDRNKLHRLNSISCEKKVLILGNHCTEHLSVLDFLEVFDEIHSLKKGSHNGVKYWLSHAPIHEEELRGKINIHGHMHERVLKGGRYINACLEHTEYEPVWLQDLLIRGGFLDNKGNKR</sequence>
<organism evidence="1 2">
    <name type="scientific">Aeromonas phage LAh_8</name>
    <dbReference type="NCBI Taxonomy" id="2591032"/>
    <lineage>
        <taxon>Viruses</taxon>
        <taxon>Duplodnaviria</taxon>
        <taxon>Heunggongvirae</taxon>
        <taxon>Uroviricota</taxon>
        <taxon>Caudoviricetes</taxon>
        <taxon>Grimontviridae</taxon>
        <taxon>Lahexavirus</taxon>
        <taxon>Lahexavirus LAh8</taxon>
    </lineage>
</organism>
<gene>
    <name evidence="1" type="ORF">LAh8_140</name>
</gene>
<dbReference type="EMBL" id="MK838114">
    <property type="protein sequence ID" value="QDH46770.1"/>
    <property type="molecule type" value="Genomic_DNA"/>
</dbReference>
<evidence type="ECO:0000313" key="1">
    <source>
        <dbReference type="EMBL" id="QDH46770.1"/>
    </source>
</evidence>
<keyword evidence="2" id="KW-1185">Reference proteome</keyword>
<dbReference type="Proteomes" id="UP000316999">
    <property type="component" value="Segment"/>
</dbReference>
<evidence type="ECO:0000313" key="2">
    <source>
        <dbReference type="Proteomes" id="UP000316999"/>
    </source>
</evidence>
<protein>
    <submittedName>
        <fullName evidence="1">Putative calcineurin-like phosphoesterase</fullName>
    </submittedName>
</protein>
<name>A0A514A0G3_9CAUD</name>
<accession>A0A514A0G3</accession>
<dbReference type="SUPFAM" id="SSF56300">
    <property type="entry name" value="Metallo-dependent phosphatases"/>
    <property type="match status" value="1"/>
</dbReference>
<dbReference type="InterPro" id="IPR029052">
    <property type="entry name" value="Metallo-depent_PP-like"/>
</dbReference>
<reference evidence="1 2" key="1">
    <citation type="submission" date="2019-04" db="EMBL/GenBank/DDBJ databases">
        <title>Novel bacteriophages capable of disrupting biofilms from clinical strains of Aeromonas hydrophila with intrinsic antibiotic resistance.</title>
        <authorList>
            <person name="Kabwe M."/>
            <person name="Brown T.L."/>
            <person name="Speirs L."/>
            <person name="Ku H."/>
            <person name="Leach M."/>
            <person name="Chan H.T."/>
            <person name="Petrovski S."/>
            <person name="Lock P."/>
            <person name="Tucci J."/>
        </authorList>
    </citation>
    <scope>NUCLEOTIDE SEQUENCE [LARGE SCALE GENOMIC DNA]</scope>
</reference>
<dbReference type="Gene3D" id="3.60.21.10">
    <property type="match status" value="1"/>
</dbReference>
<proteinExistence type="predicted"/>